<dbReference type="Proteomes" id="UP000517916">
    <property type="component" value="Unassembled WGS sequence"/>
</dbReference>
<dbReference type="RefSeq" id="WP_025356271.1">
    <property type="nucleotide sequence ID" value="NZ_BAAABQ010000032.1"/>
</dbReference>
<organism evidence="2 3">
    <name type="scientific">Kutzneria viridogrisea</name>
    <dbReference type="NCBI Taxonomy" id="47990"/>
    <lineage>
        <taxon>Bacteria</taxon>
        <taxon>Bacillati</taxon>
        <taxon>Actinomycetota</taxon>
        <taxon>Actinomycetes</taxon>
        <taxon>Pseudonocardiales</taxon>
        <taxon>Pseudonocardiaceae</taxon>
        <taxon>Kutzneria</taxon>
    </lineage>
</organism>
<proteinExistence type="predicted"/>
<dbReference type="Pfam" id="PF25362">
    <property type="entry name" value="bPH_11"/>
    <property type="match status" value="1"/>
</dbReference>
<comment type="caution">
    <text evidence="2">The sequence shown here is derived from an EMBL/GenBank/DDBJ whole genome shotgun (WGS) entry which is preliminary data.</text>
</comment>
<protein>
    <recommendedName>
        <fullName evidence="1">AMMECR1 domain-containing protein</fullName>
    </recommendedName>
</protein>
<dbReference type="EMBL" id="JACJID010000004">
    <property type="protein sequence ID" value="MBA8928673.1"/>
    <property type="molecule type" value="Genomic_DNA"/>
</dbReference>
<gene>
    <name evidence="2" type="ORF">BC739_005890</name>
</gene>
<evidence type="ECO:0000259" key="1">
    <source>
        <dbReference type="PROSITE" id="PS51112"/>
    </source>
</evidence>
<evidence type="ECO:0000313" key="3">
    <source>
        <dbReference type="Proteomes" id="UP000517916"/>
    </source>
</evidence>
<accession>A0ABR6BP40</accession>
<sequence length="173" mass="18720">MIRALLVLAVFVFFALCVFGMWWGYRNRARHQAAVLPSFPPVPADLGEELLPAATGVYVSTVTDASWQDRVAVGDLGFRSEATLRLYPQGLLFDRVGAEPVWVPVDAVREANVGQGLAGKVMFSGDGLLIVRWELDGTVLDSGFRGDDKDVYEQWVAALRQLAGNPGVGGGAR</sequence>
<feature type="domain" description="AMMECR1" evidence="1">
    <location>
        <begin position="1"/>
        <end position="149"/>
    </location>
</feature>
<dbReference type="InterPro" id="IPR057446">
    <property type="entry name" value="PH_bac"/>
</dbReference>
<keyword evidence="3" id="KW-1185">Reference proteome</keyword>
<name>A0ABR6BP40_9PSEU</name>
<dbReference type="PROSITE" id="PS51112">
    <property type="entry name" value="AMMECR1"/>
    <property type="match status" value="1"/>
</dbReference>
<reference evidence="2 3" key="1">
    <citation type="submission" date="2020-08" db="EMBL/GenBank/DDBJ databases">
        <title>Genomic Encyclopedia of Archaeal and Bacterial Type Strains, Phase II (KMG-II): from individual species to whole genera.</title>
        <authorList>
            <person name="Goeker M."/>
        </authorList>
    </citation>
    <scope>NUCLEOTIDE SEQUENCE [LARGE SCALE GENOMIC DNA]</scope>
    <source>
        <strain evidence="2 3">DSM 43850</strain>
    </source>
</reference>
<dbReference type="InterPro" id="IPR002733">
    <property type="entry name" value="AMMECR1_domain"/>
</dbReference>
<evidence type="ECO:0000313" key="2">
    <source>
        <dbReference type="EMBL" id="MBA8928673.1"/>
    </source>
</evidence>